<comment type="caution">
    <text evidence="1">The sequence shown here is derived from an EMBL/GenBank/DDBJ whole genome shotgun (WGS) entry which is preliminary data.</text>
</comment>
<evidence type="ECO:0000313" key="2">
    <source>
        <dbReference type="Proteomes" id="UP001551695"/>
    </source>
</evidence>
<dbReference type="RefSeq" id="WP_357784129.1">
    <property type="nucleotide sequence ID" value="NZ_JBFAKC010000006.1"/>
</dbReference>
<protein>
    <submittedName>
        <fullName evidence="1">SCO2522 family protein</fullName>
    </submittedName>
</protein>
<proteinExistence type="predicted"/>
<reference evidence="1 2" key="1">
    <citation type="submission" date="2024-06" db="EMBL/GenBank/DDBJ databases">
        <title>The Natural Products Discovery Center: Release of the First 8490 Sequenced Strains for Exploring Actinobacteria Biosynthetic Diversity.</title>
        <authorList>
            <person name="Kalkreuter E."/>
            <person name="Kautsar S.A."/>
            <person name="Yang D."/>
            <person name="Bader C.D."/>
            <person name="Teijaro C.N."/>
            <person name="Fluegel L."/>
            <person name="Davis C.M."/>
            <person name="Simpson J.R."/>
            <person name="Lauterbach L."/>
            <person name="Steele A.D."/>
            <person name="Gui C."/>
            <person name="Meng S."/>
            <person name="Li G."/>
            <person name="Viehrig K."/>
            <person name="Ye F."/>
            <person name="Su P."/>
            <person name="Kiefer A.F."/>
            <person name="Nichols A."/>
            <person name="Cepeda A.J."/>
            <person name="Yan W."/>
            <person name="Fan B."/>
            <person name="Jiang Y."/>
            <person name="Adhikari A."/>
            <person name="Zheng C.-J."/>
            <person name="Schuster L."/>
            <person name="Cowan T.M."/>
            <person name="Smanski M.J."/>
            <person name="Chevrette M.G."/>
            <person name="De Carvalho L.P.S."/>
            <person name="Shen B."/>
        </authorList>
    </citation>
    <scope>NUCLEOTIDE SEQUENCE [LARGE SCALE GENOMIC DNA]</scope>
    <source>
        <strain evidence="1 2">NPDC050403</strain>
    </source>
</reference>
<sequence length="338" mass="37572">MENVAGYSEATEQGRVSAVPLSHLSIEVGHFLMGELVNGVDQIRAQFRSIAPIIEGCVRSAEIELGCRPRVSTCFLIDDYFRPETDPTMILDKVLGIARECGLTIDYLAREAGCATVPAVTRDGVVITPSIALAEIVRQRIVSEPREWEKGRIPPPTQSGWLCNGTREVTGTPGQAMHPEQQAAPAVQFGRRGHSIFLDVEMSSATRPQVNGRPVPEWSCPYLASIWQLLRLGMLRFHGKPVVEPQPWNPDVPWPARWADMPSVVQLNPHAKPFAAYRSHSILPQRYLEIEHAVRVILDHTYLDPEVVEQVVSRGIDEGVEVPIQVVKRLSHYLFAGS</sequence>
<accession>A0ABV3FU43</accession>
<dbReference type="Proteomes" id="UP001551695">
    <property type="component" value="Unassembled WGS sequence"/>
</dbReference>
<dbReference type="EMBL" id="JBFAKC010000006">
    <property type="protein sequence ID" value="MEV0708940.1"/>
    <property type="molecule type" value="Genomic_DNA"/>
</dbReference>
<name>A0ABV3FU43_9NOCA</name>
<dbReference type="InterPro" id="IPR049747">
    <property type="entry name" value="SCO2522-like"/>
</dbReference>
<keyword evidence="2" id="KW-1185">Reference proteome</keyword>
<gene>
    <name evidence="1" type="ORF">AB0I48_15380</name>
</gene>
<dbReference type="NCBIfam" id="NF040566">
    <property type="entry name" value="SCO2522_fam"/>
    <property type="match status" value="1"/>
</dbReference>
<evidence type="ECO:0000313" key="1">
    <source>
        <dbReference type="EMBL" id="MEV0708940.1"/>
    </source>
</evidence>
<organism evidence="1 2">
    <name type="scientific">Nocardia aurea</name>
    <dbReference type="NCBI Taxonomy" id="2144174"/>
    <lineage>
        <taxon>Bacteria</taxon>
        <taxon>Bacillati</taxon>
        <taxon>Actinomycetota</taxon>
        <taxon>Actinomycetes</taxon>
        <taxon>Mycobacteriales</taxon>
        <taxon>Nocardiaceae</taxon>
        <taxon>Nocardia</taxon>
    </lineage>
</organism>